<dbReference type="SUPFAM" id="SSF53448">
    <property type="entry name" value="Nucleotide-diphospho-sugar transferases"/>
    <property type="match status" value="1"/>
</dbReference>
<dbReference type="CDD" id="cd06421">
    <property type="entry name" value="CESA_CelA_like"/>
    <property type="match status" value="1"/>
</dbReference>
<evidence type="ECO:0000256" key="6">
    <source>
        <dbReference type="ARBA" id="ARBA00022692"/>
    </source>
</evidence>
<evidence type="ECO:0000256" key="2">
    <source>
        <dbReference type="ARBA" id="ARBA00022475"/>
    </source>
</evidence>
<feature type="transmembrane region" description="Helical" evidence="9">
    <location>
        <begin position="436"/>
        <end position="454"/>
    </location>
</feature>
<dbReference type="SUPFAM" id="SSF141371">
    <property type="entry name" value="PilZ domain-like"/>
    <property type="match status" value="1"/>
</dbReference>
<feature type="transmembrane region" description="Helical" evidence="9">
    <location>
        <begin position="539"/>
        <end position="561"/>
    </location>
</feature>
<keyword evidence="9" id="KW-0973">c-di-GMP</keyword>
<feature type="transmembrane region" description="Helical" evidence="9">
    <location>
        <begin position="52"/>
        <end position="71"/>
    </location>
</feature>
<dbReference type="PANTHER" id="PTHR43867">
    <property type="entry name" value="CELLULOSE SYNTHASE CATALYTIC SUBUNIT A [UDP-FORMING]"/>
    <property type="match status" value="1"/>
</dbReference>
<dbReference type="Pfam" id="PF13641">
    <property type="entry name" value="Glyco_tranf_2_3"/>
    <property type="match status" value="1"/>
</dbReference>
<evidence type="ECO:0000256" key="5">
    <source>
        <dbReference type="ARBA" id="ARBA00022679"/>
    </source>
</evidence>
<dbReference type="Proteomes" id="UP001274321">
    <property type="component" value="Unassembled WGS sequence"/>
</dbReference>
<name>A0ABU4RS24_9HYPH</name>
<dbReference type="InterPro" id="IPR003919">
    <property type="entry name" value="Cell_synth_A"/>
</dbReference>
<keyword evidence="8 9" id="KW-0472">Membrane</keyword>
<keyword evidence="7 9" id="KW-1133">Transmembrane helix</keyword>
<dbReference type="EC" id="2.4.1.12" evidence="9"/>
<sequence>MLLRIFLALTWLVCAAAVIFLITLPISLQSHLIAGTFVVAIMIVLKAVGAGGVWRIISLCLGTAIVLRYAYWRTTSTLPPINELEDFIPGLLLYLAEMYSVFMLFLSLFVVARPLKEGQVAPPTKTFPMVDVFVPTYNEEASLLTSTLAAAQAMDYPKDRFNVWLLDDGGSDQKCNSNNAEESEAARERRAELQALCENMGARYLTRARNVHAKAGNLNNGLENSTGELVAVFDADHAPARDFLKATVGYFEHDPKLFLVQTPHFFINPDPVERNLRTFQVMPSENEMFYGIIQRGLDKWNAAFFCGSAAVLSRECLKVTNGFSGVSITEDCETALELHSRGYNSIYVDRPLIAGLQPATFASFIGQRTRWAQGMMQINMFRFPPLKRGLTIAQRLCYMSSTMFWLFPIARMIFLVAPFFYLFFGLEIFTASGPEFMAYTWTYILVNLMMQNYLYGYFRWPWISELYEFIQSVYLFPALISVMLNPRRPTFKVTSKNEDLQTAHISELGRPFYIIFALLLVGVGVTIWRVIAHPYEADVTLVVGAWNILNLIMAGCALGVVSERTDPRHSHRVNVQRRAEFLFGDQVVPATIEDVSYGGAKIRFGSAKRLQGLASGAIATIRFQPHGQEEMKELPLRVRTMTHEDGVFLGTQFMPGTAEHHRLIADLIFANSDQWTQFQRSRRRNPGILRGTFWFLGTAFWQTGRGLVYLVRAMRPRHAEAGATASSGH</sequence>
<comment type="cofactor">
    <cofactor evidence="9">
        <name>Mg(2+)</name>
        <dbReference type="ChEBI" id="CHEBI:18420"/>
    </cofactor>
</comment>
<keyword evidence="5 9" id="KW-0808">Transferase</keyword>
<reference evidence="11 12" key="1">
    <citation type="submission" date="2023-11" db="EMBL/GenBank/DDBJ databases">
        <authorList>
            <person name="Bao R."/>
        </authorList>
    </citation>
    <scope>NUCLEOTIDE SEQUENCE [LARGE SCALE GENOMIC DNA]</scope>
    <source>
        <strain evidence="11 12">PJ23</strain>
    </source>
</reference>
<feature type="transmembrane region" description="Helical" evidence="9">
    <location>
        <begin position="91"/>
        <end position="112"/>
    </location>
</feature>
<comment type="caution">
    <text evidence="11">The sequence shown here is derived from an EMBL/GenBank/DDBJ whole genome shotgun (WGS) entry which is preliminary data.</text>
</comment>
<feature type="transmembrane region" description="Helical" evidence="9">
    <location>
        <begin position="404"/>
        <end position="424"/>
    </location>
</feature>
<evidence type="ECO:0000313" key="12">
    <source>
        <dbReference type="Proteomes" id="UP001274321"/>
    </source>
</evidence>
<evidence type="ECO:0000256" key="8">
    <source>
        <dbReference type="ARBA" id="ARBA00023136"/>
    </source>
</evidence>
<dbReference type="Gene3D" id="2.40.10.220">
    <property type="entry name" value="predicted glycosyltransferase like domains"/>
    <property type="match status" value="1"/>
</dbReference>
<organism evidence="11 12">
    <name type="scientific">Terrihabitans rhizophilus</name>
    <dbReference type="NCBI Taxonomy" id="3092662"/>
    <lineage>
        <taxon>Bacteria</taxon>
        <taxon>Pseudomonadati</taxon>
        <taxon>Pseudomonadota</taxon>
        <taxon>Alphaproteobacteria</taxon>
        <taxon>Hyphomicrobiales</taxon>
        <taxon>Terrihabitans</taxon>
    </lineage>
</organism>
<evidence type="ECO:0000256" key="9">
    <source>
        <dbReference type="RuleBase" id="RU365020"/>
    </source>
</evidence>
<protein>
    <recommendedName>
        <fullName evidence="9">Cellulose synthase catalytic subunit [UDP-forming]</fullName>
        <ecNumber evidence="9">2.4.1.12</ecNumber>
    </recommendedName>
</protein>
<dbReference type="EMBL" id="JAXAFJ010000005">
    <property type="protein sequence ID" value="MDX6806470.1"/>
    <property type="molecule type" value="Genomic_DNA"/>
</dbReference>
<keyword evidence="9" id="KW-0135">Cellulose biosynthesis</keyword>
<dbReference type="Pfam" id="PF07238">
    <property type="entry name" value="PilZ"/>
    <property type="match status" value="1"/>
</dbReference>
<evidence type="ECO:0000256" key="1">
    <source>
        <dbReference type="ARBA" id="ARBA00004127"/>
    </source>
</evidence>
<dbReference type="InterPro" id="IPR009875">
    <property type="entry name" value="PilZ_domain"/>
</dbReference>
<dbReference type="PANTHER" id="PTHR43867:SF2">
    <property type="entry name" value="CELLULOSE SYNTHASE CATALYTIC SUBUNIT A [UDP-FORMING]"/>
    <property type="match status" value="1"/>
</dbReference>
<keyword evidence="2 9" id="KW-1003">Cell membrane</keyword>
<proteinExistence type="predicted"/>
<evidence type="ECO:0000256" key="4">
    <source>
        <dbReference type="ARBA" id="ARBA00022676"/>
    </source>
</evidence>
<accession>A0ABU4RS24</accession>
<evidence type="ECO:0000313" key="11">
    <source>
        <dbReference type="EMBL" id="MDX6806470.1"/>
    </source>
</evidence>
<dbReference type="InterPro" id="IPR050321">
    <property type="entry name" value="Glycosyltr_2/OpgH_subfam"/>
</dbReference>
<dbReference type="NCBIfam" id="TIGR03030">
    <property type="entry name" value="CelA"/>
    <property type="match status" value="1"/>
</dbReference>
<keyword evidence="3 9" id="KW-0997">Cell inner membrane</keyword>
<evidence type="ECO:0000259" key="10">
    <source>
        <dbReference type="Pfam" id="PF07238"/>
    </source>
</evidence>
<dbReference type="RefSeq" id="WP_319844597.1">
    <property type="nucleotide sequence ID" value="NZ_JAXAFJ010000005.1"/>
</dbReference>
<dbReference type="InterPro" id="IPR029044">
    <property type="entry name" value="Nucleotide-diphossugar_trans"/>
</dbReference>
<feature type="transmembrane region" description="Helical" evidence="9">
    <location>
        <begin position="466"/>
        <end position="484"/>
    </location>
</feature>
<feature type="transmembrane region" description="Helical" evidence="9">
    <location>
        <begin position="512"/>
        <end position="532"/>
    </location>
</feature>
<evidence type="ECO:0000256" key="7">
    <source>
        <dbReference type="ARBA" id="ARBA00022989"/>
    </source>
</evidence>
<comment type="function">
    <text evidence="9">Catalytic subunit of cellulose synthase. It polymerizes uridine 5'-diphosphate glucose to cellulose.</text>
</comment>
<feature type="transmembrane region" description="Helical" evidence="9">
    <location>
        <begin position="26"/>
        <end position="45"/>
    </location>
</feature>
<comment type="pathway">
    <text evidence="9">Glycan metabolism; bacterial cellulose biosynthesis.</text>
</comment>
<comment type="subcellular location">
    <subcellularLocation>
        <location evidence="9">Cell inner membrane</location>
    </subcellularLocation>
    <subcellularLocation>
        <location evidence="1">Endomembrane system</location>
        <topology evidence="1">Multi-pass membrane protein</topology>
    </subcellularLocation>
</comment>
<keyword evidence="12" id="KW-1185">Reference proteome</keyword>
<comment type="catalytic activity">
    <reaction evidence="9">
        <text>[(1-&gt;4)-beta-D-glucosyl](n) + UDP-alpha-D-glucose = [(1-&gt;4)-beta-D-glucosyl](n+1) + UDP + H(+)</text>
        <dbReference type="Rhea" id="RHEA:19929"/>
        <dbReference type="Rhea" id="RHEA-COMP:10033"/>
        <dbReference type="Rhea" id="RHEA-COMP:10034"/>
        <dbReference type="ChEBI" id="CHEBI:15378"/>
        <dbReference type="ChEBI" id="CHEBI:18246"/>
        <dbReference type="ChEBI" id="CHEBI:58223"/>
        <dbReference type="ChEBI" id="CHEBI:58885"/>
        <dbReference type="EC" id="2.4.1.12"/>
    </reaction>
</comment>
<evidence type="ECO:0000256" key="3">
    <source>
        <dbReference type="ARBA" id="ARBA00022519"/>
    </source>
</evidence>
<feature type="domain" description="PilZ" evidence="10">
    <location>
        <begin position="568"/>
        <end position="670"/>
    </location>
</feature>
<keyword evidence="4 9" id="KW-0328">Glycosyltransferase</keyword>
<keyword evidence="6 9" id="KW-0812">Transmembrane</keyword>
<dbReference type="PRINTS" id="PR01439">
    <property type="entry name" value="CELLSNTHASEA"/>
</dbReference>
<gene>
    <name evidence="11" type="primary">bcsA</name>
    <name evidence="11" type="ORF">SCD90_10370</name>
</gene>
<dbReference type="Gene3D" id="3.90.550.10">
    <property type="entry name" value="Spore Coat Polysaccharide Biosynthesis Protein SpsA, Chain A"/>
    <property type="match status" value="1"/>
</dbReference>